<proteinExistence type="predicted"/>
<protein>
    <submittedName>
        <fullName evidence="1">Uncharacterized protein</fullName>
    </submittedName>
</protein>
<sequence length="91" mass="10109">MYVSFPAVVTSSSPSCALHFWLGVTLNGMFPSFLLERYSRPVWGLGSSIRYSENVARGGVINLLGRLRLNPKVHLAHNIASNLMRHIVKAK</sequence>
<organism evidence="1 2">
    <name type="scientific">Pseudomonas luteola</name>
    <dbReference type="NCBI Taxonomy" id="47886"/>
    <lineage>
        <taxon>Bacteria</taxon>
        <taxon>Pseudomonadati</taxon>
        <taxon>Pseudomonadota</taxon>
        <taxon>Gammaproteobacteria</taxon>
        <taxon>Pseudomonadales</taxon>
        <taxon>Pseudomonadaceae</taxon>
        <taxon>Pseudomonas</taxon>
    </lineage>
</organism>
<evidence type="ECO:0000313" key="1">
    <source>
        <dbReference type="EMBL" id="SPZ13486.1"/>
    </source>
</evidence>
<gene>
    <name evidence="1" type="ORF">NCTC11842_05230</name>
</gene>
<accession>A0A2X2D792</accession>
<name>A0A2X2D792_PSELU</name>
<reference evidence="1 2" key="1">
    <citation type="submission" date="2018-06" db="EMBL/GenBank/DDBJ databases">
        <authorList>
            <consortium name="Pathogen Informatics"/>
            <person name="Doyle S."/>
        </authorList>
    </citation>
    <scope>NUCLEOTIDE SEQUENCE [LARGE SCALE GENOMIC DNA]</scope>
    <source>
        <strain evidence="1 2">NCTC11842</strain>
    </source>
</reference>
<dbReference type="EMBL" id="UAUF01000014">
    <property type="protein sequence ID" value="SPZ13486.1"/>
    <property type="molecule type" value="Genomic_DNA"/>
</dbReference>
<dbReference type="Proteomes" id="UP000250443">
    <property type="component" value="Unassembled WGS sequence"/>
</dbReference>
<dbReference type="AlphaFoldDB" id="A0A2X2D792"/>
<evidence type="ECO:0000313" key="2">
    <source>
        <dbReference type="Proteomes" id="UP000250443"/>
    </source>
</evidence>